<feature type="compositionally biased region" description="Low complexity" evidence="1">
    <location>
        <begin position="297"/>
        <end position="312"/>
    </location>
</feature>
<keyword evidence="2" id="KW-0472">Membrane</keyword>
<dbReference type="GO" id="GO:0003700">
    <property type="term" value="F:DNA-binding transcription factor activity"/>
    <property type="evidence" value="ECO:0007669"/>
    <property type="project" value="InterPro"/>
</dbReference>
<dbReference type="Pfam" id="PF00188">
    <property type="entry name" value="CAP"/>
    <property type="match status" value="1"/>
</dbReference>
<dbReference type="PANTHER" id="PTHR31157">
    <property type="entry name" value="SCP DOMAIN-CONTAINING PROTEIN"/>
    <property type="match status" value="1"/>
</dbReference>
<feature type="compositionally biased region" description="Basic residues" evidence="1">
    <location>
        <begin position="328"/>
        <end position="342"/>
    </location>
</feature>
<dbReference type="InterPro" id="IPR007627">
    <property type="entry name" value="RNA_pol_sigma70_r2"/>
</dbReference>
<reference evidence="5" key="1">
    <citation type="submission" date="2023-02" db="EMBL/GenBank/DDBJ databases">
        <title>Kitasatospora phosalacinea NBRC 14362.</title>
        <authorList>
            <person name="Ichikawa N."/>
            <person name="Sato H."/>
            <person name="Tonouchi N."/>
        </authorList>
    </citation>
    <scope>NUCLEOTIDE SEQUENCE</scope>
    <source>
        <strain evidence="5">NBRC 14362</strain>
    </source>
</reference>
<gene>
    <name evidence="5" type="ORF">Kpho01_75470</name>
</gene>
<dbReference type="NCBIfam" id="TIGR02937">
    <property type="entry name" value="sigma70-ECF"/>
    <property type="match status" value="1"/>
</dbReference>
<dbReference type="Proteomes" id="UP001165143">
    <property type="component" value="Unassembled WGS sequence"/>
</dbReference>
<comment type="caution">
    <text evidence="5">The sequence shown here is derived from an EMBL/GenBank/DDBJ whole genome shotgun (WGS) entry which is preliminary data.</text>
</comment>
<dbReference type="AlphaFoldDB" id="A0A9W6PQQ9"/>
<feature type="domain" description="SCP" evidence="3">
    <location>
        <begin position="467"/>
        <end position="582"/>
    </location>
</feature>
<feature type="compositionally biased region" description="Low complexity" evidence="1">
    <location>
        <begin position="385"/>
        <end position="396"/>
    </location>
</feature>
<evidence type="ECO:0000256" key="1">
    <source>
        <dbReference type="SAM" id="MobiDB-lite"/>
    </source>
</evidence>
<dbReference type="GO" id="GO:0006352">
    <property type="term" value="P:DNA-templated transcription initiation"/>
    <property type="evidence" value="ECO:0007669"/>
    <property type="project" value="InterPro"/>
</dbReference>
<dbReference type="SUPFAM" id="SSF55797">
    <property type="entry name" value="PR-1-like"/>
    <property type="match status" value="1"/>
</dbReference>
<evidence type="ECO:0000313" key="6">
    <source>
        <dbReference type="Proteomes" id="UP001165143"/>
    </source>
</evidence>
<dbReference type="SUPFAM" id="SSF88946">
    <property type="entry name" value="Sigma2 domain of RNA polymerase sigma factors"/>
    <property type="match status" value="1"/>
</dbReference>
<feature type="region of interest" description="Disordered" evidence="1">
    <location>
        <begin position="297"/>
        <end position="345"/>
    </location>
</feature>
<dbReference type="RefSeq" id="WP_033257026.1">
    <property type="nucleotide sequence ID" value="NZ_BSRX01000090.1"/>
</dbReference>
<evidence type="ECO:0008006" key="7">
    <source>
        <dbReference type="Google" id="ProtNLM"/>
    </source>
</evidence>
<dbReference type="PANTHER" id="PTHR31157:SF1">
    <property type="entry name" value="SCP DOMAIN-CONTAINING PROTEIN"/>
    <property type="match status" value="1"/>
</dbReference>
<dbReference type="InterPro" id="IPR014284">
    <property type="entry name" value="RNA_pol_sigma-70_dom"/>
</dbReference>
<sequence length="586" mass="59661">MDSERATALVGRAQRGDRQAVAELFGGHLPLVYNVVGRALSGHPDTDDVVQETMLRAVDGLGALRDPAGFRSWLVAIALNQVRRRFRDADAGALDAVPDPAAVADPAADFVGLTIVRLGLSEQRREVAEATRWLDGTDRELLALWWLEAAGELSRAELAAALEVSPQHAAVRVQRMKGQLQAARVVVRALAAVPGCPWLAELTAGWNGVPGALWRKRIGRHARECAVCGEQRRGLVPAEGLLAGLAMVPLPDGAPFWAGHPAGYGYGAGPGSDLGSGYGSDLDLDLGAGYEYGSGASAATPAAPTAPTAPGRAAHRRGAGRGGSHRAGAARRGHRRAPRRGPGRVLVGGGVVAAVAVVAGLLTVVGGSDAPPAAGAAEQGPASAAALVDPAAGSAPSAPPSPSPASPASPSARAAGAPPAPAPPSPAPSTAPAPPTTPSAAPSSAPTSTSTSTSAEKRSADLAQQVLELVDSERAKAGCGPLAANAKLATAALRHSEDMAARNFFDHTNPDGAGPQQRIDAVGYAWSGWGENIARGQKDAVAVMDSWMNSSGHRANILNCKFTELGVGVHLGAGGPWWTQDFGTPR</sequence>
<protein>
    <recommendedName>
        <fullName evidence="7">RNA polymerase sigma factor</fullName>
    </recommendedName>
</protein>
<evidence type="ECO:0000256" key="2">
    <source>
        <dbReference type="SAM" id="Phobius"/>
    </source>
</evidence>
<feature type="compositionally biased region" description="Low complexity" evidence="1">
    <location>
        <begin position="438"/>
        <end position="454"/>
    </location>
</feature>
<evidence type="ECO:0000259" key="4">
    <source>
        <dbReference type="Pfam" id="PF04542"/>
    </source>
</evidence>
<proteinExistence type="predicted"/>
<evidence type="ECO:0000259" key="3">
    <source>
        <dbReference type="Pfam" id="PF00188"/>
    </source>
</evidence>
<feature type="domain" description="RNA polymerase sigma-70 region 2" evidence="4">
    <location>
        <begin position="24"/>
        <end position="90"/>
    </location>
</feature>
<dbReference type="OrthoDB" id="8611574at2"/>
<keyword evidence="2" id="KW-1133">Transmembrane helix</keyword>
<dbReference type="EMBL" id="BSRX01000090">
    <property type="protein sequence ID" value="GLW59537.1"/>
    <property type="molecule type" value="Genomic_DNA"/>
</dbReference>
<dbReference type="CDD" id="cd05379">
    <property type="entry name" value="CAP_bacterial"/>
    <property type="match status" value="1"/>
</dbReference>
<accession>A0A9W6PQQ9</accession>
<dbReference type="InterPro" id="IPR013325">
    <property type="entry name" value="RNA_pol_sigma_r2"/>
</dbReference>
<organism evidence="5 6">
    <name type="scientific">Kitasatospora phosalacinea</name>
    <dbReference type="NCBI Taxonomy" id="2065"/>
    <lineage>
        <taxon>Bacteria</taxon>
        <taxon>Bacillati</taxon>
        <taxon>Actinomycetota</taxon>
        <taxon>Actinomycetes</taxon>
        <taxon>Kitasatosporales</taxon>
        <taxon>Streptomycetaceae</taxon>
        <taxon>Kitasatospora</taxon>
    </lineage>
</organism>
<evidence type="ECO:0000313" key="5">
    <source>
        <dbReference type="EMBL" id="GLW59537.1"/>
    </source>
</evidence>
<name>A0A9W6PQQ9_9ACTN</name>
<dbReference type="Gene3D" id="1.10.1740.10">
    <property type="match status" value="1"/>
</dbReference>
<dbReference type="Gene3D" id="3.40.33.10">
    <property type="entry name" value="CAP"/>
    <property type="match status" value="1"/>
</dbReference>
<feature type="transmembrane region" description="Helical" evidence="2">
    <location>
        <begin position="345"/>
        <end position="365"/>
    </location>
</feature>
<feature type="region of interest" description="Disordered" evidence="1">
    <location>
        <begin position="385"/>
        <end position="459"/>
    </location>
</feature>
<dbReference type="InterPro" id="IPR014044">
    <property type="entry name" value="CAP_dom"/>
</dbReference>
<feature type="compositionally biased region" description="Pro residues" evidence="1">
    <location>
        <begin position="418"/>
        <end position="437"/>
    </location>
</feature>
<feature type="compositionally biased region" description="Low complexity" evidence="1">
    <location>
        <begin position="408"/>
        <end position="417"/>
    </location>
</feature>
<dbReference type="InterPro" id="IPR035940">
    <property type="entry name" value="CAP_sf"/>
</dbReference>
<dbReference type="Pfam" id="PF04542">
    <property type="entry name" value="Sigma70_r2"/>
    <property type="match status" value="1"/>
</dbReference>
<keyword evidence="2" id="KW-0812">Transmembrane</keyword>
<feature type="compositionally biased region" description="Pro residues" evidence="1">
    <location>
        <begin position="397"/>
        <end position="407"/>
    </location>
</feature>